<keyword evidence="2" id="KW-0677">Repeat</keyword>
<name>A0A645GTY4_9ZZZZ</name>
<sequence length="140" mass="15260">MDKHSNRFGVLDTSEEATIAQRGIEEFKIRTPSPHKKILELSGGNQQKCIVARWMATNPKVLILDEPTKGIDIGAKAEFYAMICAFAKQGIGVILVSSEMSEVLGLSDRIIVMRGRKISGELAAAEATEDKILALAMAEE</sequence>
<dbReference type="EC" id="3.6.3.17" evidence="6"/>
<reference evidence="6" key="1">
    <citation type="submission" date="2019-08" db="EMBL/GenBank/DDBJ databases">
        <authorList>
            <person name="Kucharzyk K."/>
            <person name="Murdoch R.W."/>
            <person name="Higgins S."/>
            <person name="Loffler F."/>
        </authorList>
    </citation>
    <scope>NUCLEOTIDE SEQUENCE</scope>
</reference>
<dbReference type="PANTHER" id="PTHR43790:SF9">
    <property type="entry name" value="GALACTOFURANOSE TRANSPORTER ATP-BINDING PROTEIN YTFR"/>
    <property type="match status" value="1"/>
</dbReference>
<gene>
    <name evidence="6" type="primary">mglA_70</name>
    <name evidence="6" type="ORF">SDC9_177159</name>
</gene>
<dbReference type="EMBL" id="VSSQ01080521">
    <property type="protein sequence ID" value="MPN29706.1"/>
    <property type="molecule type" value="Genomic_DNA"/>
</dbReference>
<dbReference type="GO" id="GO:0005524">
    <property type="term" value="F:ATP binding"/>
    <property type="evidence" value="ECO:0007669"/>
    <property type="project" value="UniProtKB-KW"/>
</dbReference>
<dbReference type="SUPFAM" id="SSF52540">
    <property type="entry name" value="P-loop containing nucleoside triphosphate hydrolases"/>
    <property type="match status" value="1"/>
</dbReference>
<evidence type="ECO:0000313" key="6">
    <source>
        <dbReference type="EMBL" id="MPN29706.1"/>
    </source>
</evidence>
<dbReference type="InterPro" id="IPR027417">
    <property type="entry name" value="P-loop_NTPase"/>
</dbReference>
<dbReference type="GO" id="GO:0016887">
    <property type="term" value="F:ATP hydrolysis activity"/>
    <property type="evidence" value="ECO:0007669"/>
    <property type="project" value="InterPro"/>
</dbReference>
<keyword evidence="4 6" id="KW-0067">ATP-binding</keyword>
<dbReference type="Gene3D" id="3.40.50.300">
    <property type="entry name" value="P-loop containing nucleotide triphosphate hydrolases"/>
    <property type="match status" value="1"/>
</dbReference>
<organism evidence="6">
    <name type="scientific">bioreactor metagenome</name>
    <dbReference type="NCBI Taxonomy" id="1076179"/>
    <lineage>
        <taxon>unclassified sequences</taxon>
        <taxon>metagenomes</taxon>
        <taxon>ecological metagenomes</taxon>
    </lineage>
</organism>
<accession>A0A645GTY4</accession>
<keyword evidence="3" id="KW-0547">Nucleotide-binding</keyword>
<dbReference type="Pfam" id="PF00005">
    <property type="entry name" value="ABC_tran"/>
    <property type="match status" value="1"/>
</dbReference>
<feature type="domain" description="ABC transporter" evidence="5">
    <location>
        <begin position="19"/>
        <end position="68"/>
    </location>
</feature>
<keyword evidence="1" id="KW-0813">Transport</keyword>
<evidence type="ECO:0000256" key="3">
    <source>
        <dbReference type="ARBA" id="ARBA00022741"/>
    </source>
</evidence>
<dbReference type="InterPro" id="IPR003439">
    <property type="entry name" value="ABC_transporter-like_ATP-bd"/>
</dbReference>
<evidence type="ECO:0000256" key="1">
    <source>
        <dbReference type="ARBA" id="ARBA00022448"/>
    </source>
</evidence>
<dbReference type="PANTHER" id="PTHR43790">
    <property type="entry name" value="CARBOHYDRATE TRANSPORT ATP-BINDING PROTEIN MG119-RELATED"/>
    <property type="match status" value="1"/>
</dbReference>
<keyword evidence="6" id="KW-0378">Hydrolase</keyword>
<protein>
    <submittedName>
        <fullName evidence="6">Galactose/methyl galactoside import ATP-binding protein MglA</fullName>
        <ecNumber evidence="6">3.6.3.17</ecNumber>
    </submittedName>
</protein>
<dbReference type="InterPro" id="IPR050107">
    <property type="entry name" value="ABC_carbohydrate_import_ATPase"/>
</dbReference>
<proteinExistence type="predicted"/>
<evidence type="ECO:0000256" key="2">
    <source>
        <dbReference type="ARBA" id="ARBA00022737"/>
    </source>
</evidence>
<evidence type="ECO:0000256" key="4">
    <source>
        <dbReference type="ARBA" id="ARBA00022840"/>
    </source>
</evidence>
<dbReference type="AlphaFoldDB" id="A0A645GTY4"/>
<evidence type="ECO:0000259" key="5">
    <source>
        <dbReference type="Pfam" id="PF00005"/>
    </source>
</evidence>
<comment type="caution">
    <text evidence="6">The sequence shown here is derived from an EMBL/GenBank/DDBJ whole genome shotgun (WGS) entry which is preliminary data.</text>
</comment>